<gene>
    <name evidence="1" type="ORF">DXA53_19915</name>
</gene>
<comment type="caution">
    <text evidence="1">The sequence shown here is derived from an EMBL/GenBank/DDBJ whole genome shotgun (WGS) entry which is preliminary data.</text>
</comment>
<evidence type="ECO:0000313" key="1">
    <source>
        <dbReference type="EMBL" id="RGY02124.1"/>
    </source>
</evidence>
<dbReference type="AlphaFoldDB" id="A0A413I3Y1"/>
<accession>A0A413I3Y1</accession>
<dbReference type="RefSeq" id="WP_118104982.1">
    <property type="nucleotide sequence ID" value="NZ_QRPC01000015.1"/>
</dbReference>
<organism evidence="1 2">
    <name type="scientific">Odoribacter splanchnicus</name>
    <dbReference type="NCBI Taxonomy" id="28118"/>
    <lineage>
        <taxon>Bacteria</taxon>
        <taxon>Pseudomonadati</taxon>
        <taxon>Bacteroidota</taxon>
        <taxon>Bacteroidia</taxon>
        <taxon>Bacteroidales</taxon>
        <taxon>Odoribacteraceae</taxon>
        <taxon>Odoribacter</taxon>
    </lineage>
</organism>
<proteinExistence type="predicted"/>
<evidence type="ECO:0000313" key="2">
    <source>
        <dbReference type="Proteomes" id="UP000284434"/>
    </source>
</evidence>
<dbReference type="Proteomes" id="UP000284434">
    <property type="component" value="Unassembled WGS sequence"/>
</dbReference>
<name>A0A413I3Y1_9BACT</name>
<protein>
    <submittedName>
        <fullName evidence="1">Uncharacterized protein</fullName>
    </submittedName>
</protein>
<reference evidence="1 2" key="1">
    <citation type="submission" date="2018-08" db="EMBL/GenBank/DDBJ databases">
        <title>A genome reference for cultivated species of the human gut microbiota.</title>
        <authorList>
            <person name="Zou Y."/>
            <person name="Xue W."/>
            <person name="Luo G."/>
        </authorList>
    </citation>
    <scope>NUCLEOTIDE SEQUENCE [LARGE SCALE GENOMIC DNA]</scope>
    <source>
        <strain evidence="1 2">OF03-11</strain>
    </source>
</reference>
<sequence>MNKHLKELYSPSIDGIELPLVKTKIFSLEEKKAEMESLLTGNKPLAISLGLSRGQLKLEWNVCDLKAYFHTIVNKSLLKAICDKLQGEEVNTKELSFQEDEYSDSATRCVEYLQRRLKISKIEYVEIQPFPLFLTEFNYGKRGFLHLVCKCEECAGSRYIR</sequence>
<dbReference type="EMBL" id="QSCO01000052">
    <property type="protein sequence ID" value="RGY02124.1"/>
    <property type="molecule type" value="Genomic_DNA"/>
</dbReference>